<feature type="transmembrane region" description="Helical" evidence="8">
    <location>
        <begin position="94"/>
        <end position="114"/>
    </location>
</feature>
<feature type="transmembrane region" description="Helical" evidence="8">
    <location>
        <begin position="321"/>
        <end position="341"/>
    </location>
</feature>
<dbReference type="InterPro" id="IPR011701">
    <property type="entry name" value="MFS"/>
</dbReference>
<feature type="transmembrane region" description="Helical" evidence="8">
    <location>
        <begin position="382"/>
        <end position="405"/>
    </location>
</feature>
<feature type="transmembrane region" description="Helical" evidence="8">
    <location>
        <begin position="347"/>
        <end position="370"/>
    </location>
</feature>
<feature type="domain" description="Major facilitator superfamily (MFS) profile" evidence="9">
    <location>
        <begin position="1"/>
        <end position="479"/>
    </location>
</feature>
<proteinExistence type="inferred from homology"/>
<protein>
    <submittedName>
        <fullName evidence="10">MFS transporter</fullName>
    </submittedName>
</protein>
<dbReference type="FunFam" id="1.20.1720.10:FF:000004">
    <property type="entry name" value="EmrB/QacA family drug resistance transporter"/>
    <property type="match status" value="1"/>
</dbReference>
<feature type="transmembrane region" description="Helical" evidence="8">
    <location>
        <begin position="151"/>
        <end position="174"/>
    </location>
</feature>
<evidence type="ECO:0000256" key="7">
    <source>
        <dbReference type="ARBA" id="ARBA00023136"/>
    </source>
</evidence>
<evidence type="ECO:0000313" key="11">
    <source>
        <dbReference type="Proteomes" id="UP000562984"/>
    </source>
</evidence>
<feature type="transmembrane region" description="Helical" evidence="8">
    <location>
        <begin position="35"/>
        <end position="53"/>
    </location>
</feature>
<dbReference type="EMBL" id="JABEND010000002">
    <property type="protein sequence ID" value="NNG34989.1"/>
    <property type="molecule type" value="Genomic_DNA"/>
</dbReference>
<dbReference type="PANTHER" id="PTHR23501:SF197">
    <property type="entry name" value="COMD"/>
    <property type="match status" value="1"/>
</dbReference>
<keyword evidence="11" id="KW-1185">Reference proteome</keyword>
<evidence type="ECO:0000256" key="5">
    <source>
        <dbReference type="ARBA" id="ARBA00022692"/>
    </source>
</evidence>
<comment type="subcellular location">
    <subcellularLocation>
        <location evidence="1">Cell membrane</location>
        <topology evidence="1">Multi-pass membrane protein</topology>
    </subcellularLocation>
</comment>
<name>A0A849A304_9ACTN</name>
<organism evidence="10 11">
    <name type="scientific">Nakamurella aerolata</name>
    <dbReference type="NCBI Taxonomy" id="1656892"/>
    <lineage>
        <taxon>Bacteria</taxon>
        <taxon>Bacillati</taxon>
        <taxon>Actinomycetota</taxon>
        <taxon>Actinomycetes</taxon>
        <taxon>Nakamurellales</taxon>
        <taxon>Nakamurellaceae</taxon>
        <taxon>Nakamurella</taxon>
    </lineage>
</organism>
<keyword evidence="3" id="KW-0813">Transport</keyword>
<evidence type="ECO:0000256" key="3">
    <source>
        <dbReference type="ARBA" id="ARBA00022448"/>
    </source>
</evidence>
<dbReference type="Pfam" id="PF07690">
    <property type="entry name" value="MFS_1"/>
    <property type="match status" value="1"/>
</dbReference>
<keyword evidence="5 8" id="KW-0812">Transmembrane</keyword>
<dbReference type="GO" id="GO:0005886">
    <property type="term" value="C:plasma membrane"/>
    <property type="evidence" value="ECO:0007669"/>
    <property type="project" value="UniProtKB-SubCell"/>
</dbReference>
<dbReference type="Gene3D" id="1.20.1720.10">
    <property type="entry name" value="Multidrug resistance protein D"/>
    <property type="match status" value="1"/>
</dbReference>
<dbReference type="Gene3D" id="1.20.1250.20">
    <property type="entry name" value="MFS general substrate transporter like domains"/>
    <property type="match status" value="1"/>
</dbReference>
<comment type="similarity">
    <text evidence="2">Belongs to the major facilitator superfamily. TCR/Tet family.</text>
</comment>
<dbReference type="PANTHER" id="PTHR23501">
    <property type="entry name" value="MAJOR FACILITATOR SUPERFAMILY"/>
    <property type="match status" value="1"/>
</dbReference>
<evidence type="ECO:0000259" key="9">
    <source>
        <dbReference type="PROSITE" id="PS50850"/>
    </source>
</evidence>
<keyword evidence="6 8" id="KW-1133">Transmembrane helix</keyword>
<evidence type="ECO:0000313" key="10">
    <source>
        <dbReference type="EMBL" id="NNG34989.1"/>
    </source>
</evidence>
<dbReference type="PROSITE" id="PS50850">
    <property type="entry name" value="MFS"/>
    <property type="match status" value="1"/>
</dbReference>
<sequence>MTSLVLALVPVQLDSLVAATAVPTIAGDLGGFDRISWVATSFLLTMAIGMVVSGRLGDMFGRRKMLLTAQAVFFVGSLWSGVSTSMTELILARAVQGLGAGMTATSLLATVAEVAPPEKRSRYQGIFGAVAPLSMIVGPWVGGLITDHLGWRWIFLLNLPLVAIAMVGIGALLRLPKRQTNGRVDIAGLATVSVAAAGTVLAVSWGGNQFAWLSWQVIGAAVIGLLAIVATVMVERRADNAVLPLDLFRNRSALLSMLVLALGPGAVMMAAMNYLPVFSQVVQGHSASNSGLLLLPMLLPTVAVAMLIGAWTSSGDRFRPVLIAGTAALTVACVLLATMGVGTSGLLTALLMLGIGVGIGLLFQTPLVLVQNSAPAGEVGAATGAASFLRMVFGAIGVGGLGAVFSGRFQSYLADHPAPGTAGLTVASVDPNRLTALPAPAKDAVVHAAASANSTLFWIAGVVAVLALLAALALPGGRRANSSGQAAR</sequence>
<evidence type="ECO:0000256" key="4">
    <source>
        <dbReference type="ARBA" id="ARBA00022475"/>
    </source>
</evidence>
<evidence type="ECO:0000256" key="2">
    <source>
        <dbReference type="ARBA" id="ARBA00007520"/>
    </source>
</evidence>
<feature type="transmembrane region" description="Helical" evidence="8">
    <location>
        <begin position="126"/>
        <end position="145"/>
    </location>
</feature>
<keyword evidence="4" id="KW-1003">Cell membrane</keyword>
<dbReference type="PRINTS" id="PR01036">
    <property type="entry name" value="TCRTETB"/>
</dbReference>
<feature type="transmembrane region" description="Helical" evidence="8">
    <location>
        <begin position="254"/>
        <end position="275"/>
    </location>
</feature>
<dbReference type="InterPro" id="IPR036259">
    <property type="entry name" value="MFS_trans_sf"/>
</dbReference>
<dbReference type="SUPFAM" id="SSF103473">
    <property type="entry name" value="MFS general substrate transporter"/>
    <property type="match status" value="1"/>
</dbReference>
<feature type="transmembrane region" description="Helical" evidence="8">
    <location>
        <begin position="287"/>
        <end position="309"/>
    </location>
</feature>
<dbReference type="Proteomes" id="UP000562984">
    <property type="component" value="Unassembled WGS sequence"/>
</dbReference>
<comment type="caution">
    <text evidence="10">The sequence shown here is derived from an EMBL/GenBank/DDBJ whole genome shotgun (WGS) entry which is preliminary data.</text>
</comment>
<evidence type="ECO:0000256" key="8">
    <source>
        <dbReference type="SAM" id="Phobius"/>
    </source>
</evidence>
<accession>A0A849A304</accession>
<dbReference type="GO" id="GO:0022857">
    <property type="term" value="F:transmembrane transporter activity"/>
    <property type="evidence" value="ECO:0007669"/>
    <property type="project" value="InterPro"/>
</dbReference>
<reference evidence="10 11" key="1">
    <citation type="submission" date="2020-05" db="EMBL/GenBank/DDBJ databases">
        <title>Nakamurella sp. DB0629 isolated from air conditioner.</title>
        <authorList>
            <person name="Kim D.H."/>
            <person name="Kim D.-U."/>
        </authorList>
    </citation>
    <scope>NUCLEOTIDE SEQUENCE [LARGE SCALE GENOMIC DNA]</scope>
    <source>
        <strain evidence="10 11">DB0629</strain>
    </source>
</reference>
<feature type="transmembrane region" description="Helical" evidence="8">
    <location>
        <begin position="212"/>
        <end position="234"/>
    </location>
</feature>
<dbReference type="AlphaFoldDB" id="A0A849A304"/>
<dbReference type="RefSeq" id="WP_171198638.1">
    <property type="nucleotide sequence ID" value="NZ_JABEND010000002.1"/>
</dbReference>
<feature type="transmembrane region" description="Helical" evidence="8">
    <location>
        <begin position="186"/>
        <end position="206"/>
    </location>
</feature>
<feature type="transmembrane region" description="Helical" evidence="8">
    <location>
        <begin position="455"/>
        <end position="474"/>
    </location>
</feature>
<dbReference type="InterPro" id="IPR020846">
    <property type="entry name" value="MFS_dom"/>
</dbReference>
<evidence type="ECO:0000256" key="6">
    <source>
        <dbReference type="ARBA" id="ARBA00022989"/>
    </source>
</evidence>
<evidence type="ECO:0000256" key="1">
    <source>
        <dbReference type="ARBA" id="ARBA00004651"/>
    </source>
</evidence>
<feature type="transmembrane region" description="Helical" evidence="8">
    <location>
        <begin position="65"/>
        <end position="82"/>
    </location>
</feature>
<keyword evidence="7 8" id="KW-0472">Membrane</keyword>
<gene>
    <name evidence="10" type="ORF">HKD39_04525</name>
</gene>